<dbReference type="InterPro" id="IPR049177">
    <property type="entry name" value="MgtC_SapB_SrpB_YhiD_N"/>
</dbReference>
<accession>A0A9D9GS42</accession>
<comment type="subcellular location">
    <subcellularLocation>
        <location evidence="1">Cell membrane</location>
        <topology evidence="1">Multi-pass membrane protein</topology>
    </subcellularLocation>
</comment>
<evidence type="ECO:0000313" key="9">
    <source>
        <dbReference type="EMBL" id="MBO8414696.1"/>
    </source>
</evidence>
<evidence type="ECO:0000256" key="7">
    <source>
        <dbReference type="SAM" id="Phobius"/>
    </source>
</evidence>
<dbReference type="PRINTS" id="PR01837">
    <property type="entry name" value="MGTCSAPBPROT"/>
</dbReference>
<proteinExistence type="inferred from homology"/>
<dbReference type="PANTHER" id="PTHR33778:SF1">
    <property type="entry name" value="MAGNESIUM TRANSPORTER YHID-RELATED"/>
    <property type="match status" value="1"/>
</dbReference>
<dbReference type="GO" id="GO:0005886">
    <property type="term" value="C:plasma membrane"/>
    <property type="evidence" value="ECO:0007669"/>
    <property type="project" value="UniProtKB-SubCell"/>
</dbReference>
<feature type="transmembrane region" description="Helical" evidence="7">
    <location>
        <begin position="12"/>
        <end position="31"/>
    </location>
</feature>
<evidence type="ECO:0000256" key="4">
    <source>
        <dbReference type="ARBA" id="ARBA00022692"/>
    </source>
</evidence>
<dbReference type="EMBL" id="JADING010000129">
    <property type="protein sequence ID" value="MBO8414696.1"/>
    <property type="molecule type" value="Genomic_DNA"/>
</dbReference>
<dbReference type="InterPro" id="IPR003416">
    <property type="entry name" value="MgtC/SapB/SrpB/YhiD_fam"/>
</dbReference>
<reference evidence="9" key="2">
    <citation type="journal article" date="2021" name="PeerJ">
        <title>Extensive microbial diversity within the chicken gut microbiome revealed by metagenomics and culture.</title>
        <authorList>
            <person name="Gilroy R."/>
            <person name="Ravi A."/>
            <person name="Getino M."/>
            <person name="Pursley I."/>
            <person name="Horton D.L."/>
            <person name="Alikhan N.F."/>
            <person name="Baker D."/>
            <person name="Gharbi K."/>
            <person name="Hall N."/>
            <person name="Watson M."/>
            <person name="Adriaenssens E.M."/>
            <person name="Foster-Nyarko E."/>
            <person name="Jarju S."/>
            <person name="Secka A."/>
            <person name="Antonio M."/>
            <person name="Oren A."/>
            <person name="Chaudhuri R.R."/>
            <person name="La Ragione R."/>
            <person name="Hildebrand F."/>
            <person name="Pallen M.J."/>
        </authorList>
    </citation>
    <scope>NUCLEOTIDE SEQUENCE</scope>
    <source>
        <strain evidence="9">1748</strain>
    </source>
</reference>
<evidence type="ECO:0000256" key="5">
    <source>
        <dbReference type="ARBA" id="ARBA00022989"/>
    </source>
</evidence>
<comment type="caution">
    <text evidence="9">The sequence shown here is derived from an EMBL/GenBank/DDBJ whole genome shotgun (WGS) entry which is preliminary data.</text>
</comment>
<comment type="similarity">
    <text evidence="2">Belongs to the MgtC/SapB family.</text>
</comment>
<keyword evidence="6 7" id="KW-0472">Membrane</keyword>
<evidence type="ECO:0000256" key="2">
    <source>
        <dbReference type="ARBA" id="ARBA00009298"/>
    </source>
</evidence>
<gene>
    <name evidence="9" type="ORF">IAC78_04435</name>
</gene>
<dbReference type="Pfam" id="PF02308">
    <property type="entry name" value="MgtC"/>
    <property type="match status" value="1"/>
</dbReference>
<evidence type="ECO:0000313" key="10">
    <source>
        <dbReference type="Proteomes" id="UP000823629"/>
    </source>
</evidence>
<sequence>MNEAILNLSNNLASYSIVIALIVIVLSSLIGLEREFNGHAAGLRTHILFALCMAIVGIFTLYASSDMRVVALCCSVIALAIISAGSVVQTGKDIKGITTSSTIFLVGLVGFGCGMGYVAESMIFTFVALCLLVVLSLFEKKTSKSNPIVTILVDPKNNIADDIVKISNTYGLKIINISSKISVYHNQEVLRVQVTLSRSPASTVKAFADELKDAVSPIKLDCKLPRTRLY</sequence>
<keyword evidence="4 7" id="KW-0812">Transmembrane</keyword>
<dbReference type="PANTHER" id="PTHR33778">
    <property type="entry name" value="PROTEIN MGTC"/>
    <property type="match status" value="1"/>
</dbReference>
<dbReference type="Proteomes" id="UP000823629">
    <property type="component" value="Unassembled WGS sequence"/>
</dbReference>
<keyword evidence="5 7" id="KW-1133">Transmembrane helix</keyword>
<evidence type="ECO:0000256" key="3">
    <source>
        <dbReference type="ARBA" id="ARBA00022475"/>
    </source>
</evidence>
<evidence type="ECO:0000256" key="6">
    <source>
        <dbReference type="ARBA" id="ARBA00023136"/>
    </source>
</evidence>
<keyword evidence="3" id="KW-1003">Cell membrane</keyword>
<protein>
    <submittedName>
        <fullName evidence="9">MgtC/SapB family protein</fullName>
    </submittedName>
</protein>
<dbReference type="AlphaFoldDB" id="A0A9D9GS42"/>
<evidence type="ECO:0000256" key="1">
    <source>
        <dbReference type="ARBA" id="ARBA00004651"/>
    </source>
</evidence>
<feature type="transmembrane region" description="Helical" evidence="7">
    <location>
        <begin position="69"/>
        <end position="88"/>
    </location>
</feature>
<feature type="transmembrane region" description="Helical" evidence="7">
    <location>
        <begin position="43"/>
        <end position="63"/>
    </location>
</feature>
<reference evidence="9" key="1">
    <citation type="submission" date="2020-10" db="EMBL/GenBank/DDBJ databases">
        <authorList>
            <person name="Gilroy R."/>
        </authorList>
    </citation>
    <scope>NUCLEOTIDE SEQUENCE</scope>
    <source>
        <strain evidence="9">1748</strain>
    </source>
</reference>
<organism evidence="9 10">
    <name type="scientific">Candidatus Scatoplasma merdavium</name>
    <dbReference type="NCBI Taxonomy" id="2840932"/>
    <lineage>
        <taxon>Bacteria</taxon>
        <taxon>Bacillati</taxon>
        <taxon>Bacillota</taxon>
        <taxon>Bacilli</taxon>
        <taxon>Bacillales</taxon>
        <taxon>Candidatus Scatoplasma</taxon>
    </lineage>
</organism>
<name>A0A9D9GS42_9BACL</name>
<feature type="transmembrane region" description="Helical" evidence="7">
    <location>
        <begin position="123"/>
        <end position="138"/>
    </location>
</feature>
<evidence type="ECO:0000259" key="8">
    <source>
        <dbReference type="Pfam" id="PF02308"/>
    </source>
</evidence>
<feature type="domain" description="MgtC/SapB/SrpB/YhiD N-terminal" evidence="8">
    <location>
        <begin position="22"/>
        <end position="140"/>
    </location>
</feature>